<name>A0A9D1KS82_9FLAO</name>
<dbReference type="EMBL" id="DVLY01000035">
    <property type="protein sequence ID" value="HIT97491.1"/>
    <property type="molecule type" value="Genomic_DNA"/>
</dbReference>
<reference evidence="1" key="1">
    <citation type="submission" date="2020-10" db="EMBL/GenBank/DDBJ databases">
        <authorList>
            <person name="Gilroy R."/>
        </authorList>
    </citation>
    <scope>NUCLEOTIDE SEQUENCE</scope>
    <source>
        <strain evidence="1">1383</strain>
    </source>
</reference>
<comment type="caution">
    <text evidence="1">The sequence shown here is derived from an EMBL/GenBank/DDBJ whole genome shotgun (WGS) entry which is preliminary data.</text>
</comment>
<accession>A0A9D1KS82</accession>
<organism evidence="1 2">
    <name type="scientific">Candidatus Merdimorpha stercoravium</name>
    <dbReference type="NCBI Taxonomy" id="2840863"/>
    <lineage>
        <taxon>Bacteria</taxon>
        <taxon>Pseudomonadati</taxon>
        <taxon>Bacteroidota</taxon>
        <taxon>Flavobacteriia</taxon>
        <taxon>Flavobacteriales</taxon>
        <taxon>Candidatus Merdimorpha</taxon>
    </lineage>
</organism>
<dbReference type="Proteomes" id="UP000824161">
    <property type="component" value="Unassembled WGS sequence"/>
</dbReference>
<gene>
    <name evidence="1" type="ORF">IAC44_01480</name>
</gene>
<reference evidence="1" key="2">
    <citation type="journal article" date="2021" name="PeerJ">
        <title>Extensive microbial diversity within the chicken gut microbiome revealed by metagenomics and culture.</title>
        <authorList>
            <person name="Gilroy R."/>
            <person name="Ravi A."/>
            <person name="Getino M."/>
            <person name="Pursley I."/>
            <person name="Horton D.L."/>
            <person name="Alikhan N.F."/>
            <person name="Baker D."/>
            <person name="Gharbi K."/>
            <person name="Hall N."/>
            <person name="Watson M."/>
            <person name="Adriaenssens E.M."/>
            <person name="Foster-Nyarko E."/>
            <person name="Jarju S."/>
            <person name="Secka A."/>
            <person name="Antonio M."/>
            <person name="Oren A."/>
            <person name="Chaudhuri R.R."/>
            <person name="La Ragione R."/>
            <person name="Hildebrand F."/>
            <person name="Pallen M.J."/>
        </authorList>
    </citation>
    <scope>NUCLEOTIDE SEQUENCE</scope>
    <source>
        <strain evidence="1">1383</strain>
    </source>
</reference>
<dbReference type="InterPro" id="IPR011044">
    <property type="entry name" value="Quino_amine_DH_bsu"/>
</dbReference>
<evidence type="ECO:0000313" key="2">
    <source>
        <dbReference type="Proteomes" id="UP000824161"/>
    </source>
</evidence>
<dbReference type="Pfam" id="PF15869">
    <property type="entry name" value="TolB_like"/>
    <property type="match status" value="1"/>
</dbReference>
<dbReference type="SUPFAM" id="SSF50965">
    <property type="entry name" value="Galactose oxidase, central domain"/>
    <property type="match status" value="1"/>
</dbReference>
<evidence type="ECO:0000313" key="1">
    <source>
        <dbReference type="EMBL" id="HIT97491.1"/>
    </source>
</evidence>
<dbReference type="AlphaFoldDB" id="A0A9D1KS82"/>
<proteinExistence type="predicted"/>
<dbReference type="InterPro" id="IPR011043">
    <property type="entry name" value="Gal_Oxase/kelch_b-propeller"/>
</dbReference>
<protein>
    <submittedName>
        <fullName evidence="1">Uncharacterized protein</fullName>
    </submittedName>
</protein>
<dbReference type="SUPFAM" id="SSF50969">
    <property type="entry name" value="YVTN repeat-like/Quinoprotein amine dehydrogenase"/>
    <property type="match status" value="1"/>
</dbReference>
<dbReference type="PROSITE" id="PS51257">
    <property type="entry name" value="PROKAR_LIPOPROTEIN"/>
    <property type="match status" value="1"/>
</dbReference>
<sequence length="363" mass="41882">MKTTQSFLPFLFLVLLVGSCKDSSQKEEPAWEQTPVSGVRMAFDRPKVGCVPILSDSGRLFFRLHRSESHTVALYRIQGDSLLFLQEILPKGDGPEDLYIPQMKLLRDTLYALGLFNGENKILKTAWPPSDDSLQVPPVWKSLHWNGYFNLKDGYPLNDSTLLVTGSQNDNQEMFFLFYPAQERLVPAGFEFPDDIPGRSQSKSIIYSGQIEKHPQKDRFVFYTRSFGRYVLVFDCKNGRVENPRALCADLPKYEFTDAPLNNRRIADDSWTGVRAVSVTQEYIYVIYNDYTMGQMRNLTDKADERWHYTDRIYVYDWEGNPVKCYRTNHPISTLAVSPDGRYAYASGVPQEDQETIWRFPLP</sequence>